<feature type="transmembrane region" description="Helical" evidence="1">
    <location>
        <begin position="88"/>
        <end position="109"/>
    </location>
</feature>
<sequence>MIINFCLKWVSICPSNSFFQLLFNASAGSLIVATGAGGSNGAENNWTALKEAMMIFANPWRGYVWYEGKCYRELRYKKRKTQKGMNEVFMPFSSSFQLLFNAIAGALNVAGGAGGSYGGEYNRTVIRPVSWWGMLVYAAMAWLTLFLLDLNTDLSLNLALLFEMGFYAFQLFFFLFSNASAGALIVASGAGGSNGAEYNRMA</sequence>
<keyword evidence="1" id="KW-0812">Transmembrane</keyword>
<reference evidence="2 3" key="1">
    <citation type="submission" date="2020-09" db="EMBL/GenBank/DDBJ databases">
        <title>De no assembly of potato wild relative species, Solanum commersonii.</title>
        <authorList>
            <person name="Cho K."/>
        </authorList>
    </citation>
    <scope>NUCLEOTIDE SEQUENCE [LARGE SCALE GENOMIC DNA]</scope>
    <source>
        <strain evidence="2">LZ3.2</strain>
        <tissue evidence="2">Leaf</tissue>
    </source>
</reference>
<keyword evidence="3" id="KW-1185">Reference proteome</keyword>
<evidence type="ECO:0000313" key="2">
    <source>
        <dbReference type="EMBL" id="KAG5593656.1"/>
    </source>
</evidence>
<dbReference type="EMBL" id="JACXVP010000007">
    <property type="protein sequence ID" value="KAG5593656.1"/>
    <property type="molecule type" value="Genomic_DNA"/>
</dbReference>
<gene>
    <name evidence="2" type="ORF">H5410_034888</name>
</gene>
<protein>
    <submittedName>
        <fullName evidence="2">Uncharacterized protein</fullName>
    </submittedName>
</protein>
<organism evidence="2 3">
    <name type="scientific">Solanum commersonii</name>
    <name type="common">Commerson's wild potato</name>
    <name type="synonym">Commerson's nightshade</name>
    <dbReference type="NCBI Taxonomy" id="4109"/>
    <lineage>
        <taxon>Eukaryota</taxon>
        <taxon>Viridiplantae</taxon>
        <taxon>Streptophyta</taxon>
        <taxon>Embryophyta</taxon>
        <taxon>Tracheophyta</taxon>
        <taxon>Spermatophyta</taxon>
        <taxon>Magnoliopsida</taxon>
        <taxon>eudicotyledons</taxon>
        <taxon>Gunneridae</taxon>
        <taxon>Pentapetalae</taxon>
        <taxon>asterids</taxon>
        <taxon>lamiids</taxon>
        <taxon>Solanales</taxon>
        <taxon>Solanaceae</taxon>
        <taxon>Solanoideae</taxon>
        <taxon>Solaneae</taxon>
        <taxon>Solanum</taxon>
    </lineage>
</organism>
<comment type="caution">
    <text evidence="2">The sequence shown here is derived from an EMBL/GenBank/DDBJ whole genome shotgun (WGS) entry which is preliminary data.</text>
</comment>
<name>A0A9J5Y287_SOLCO</name>
<keyword evidence="1" id="KW-0472">Membrane</keyword>
<dbReference type="Proteomes" id="UP000824120">
    <property type="component" value="Chromosome 7"/>
</dbReference>
<dbReference type="AlphaFoldDB" id="A0A9J5Y287"/>
<proteinExistence type="predicted"/>
<feature type="transmembrane region" description="Helical" evidence="1">
    <location>
        <begin position="129"/>
        <end position="148"/>
    </location>
</feature>
<evidence type="ECO:0000313" key="3">
    <source>
        <dbReference type="Proteomes" id="UP000824120"/>
    </source>
</evidence>
<accession>A0A9J5Y287</accession>
<evidence type="ECO:0000256" key="1">
    <source>
        <dbReference type="SAM" id="Phobius"/>
    </source>
</evidence>
<keyword evidence="1" id="KW-1133">Transmembrane helix</keyword>